<dbReference type="GO" id="GO:0022857">
    <property type="term" value="F:transmembrane transporter activity"/>
    <property type="evidence" value="ECO:0007669"/>
    <property type="project" value="InterPro"/>
</dbReference>
<evidence type="ECO:0000256" key="4">
    <source>
        <dbReference type="ARBA" id="ARBA00022989"/>
    </source>
</evidence>
<accession>A0A645D6P3</accession>
<evidence type="ECO:0000256" key="1">
    <source>
        <dbReference type="ARBA" id="ARBA00004651"/>
    </source>
</evidence>
<dbReference type="InterPro" id="IPR001851">
    <property type="entry name" value="ABC_transp_permease"/>
</dbReference>
<comment type="subcellular location">
    <subcellularLocation>
        <location evidence="1">Cell membrane</location>
        <topology evidence="1">Multi-pass membrane protein</topology>
    </subcellularLocation>
</comment>
<keyword evidence="2" id="KW-1003">Cell membrane</keyword>
<dbReference type="GO" id="GO:0005886">
    <property type="term" value="C:plasma membrane"/>
    <property type="evidence" value="ECO:0007669"/>
    <property type="project" value="UniProtKB-SubCell"/>
</dbReference>
<evidence type="ECO:0000313" key="7">
    <source>
        <dbReference type="EMBL" id="MPM85190.1"/>
    </source>
</evidence>
<feature type="transmembrane region" description="Helical" evidence="6">
    <location>
        <begin position="10"/>
        <end position="27"/>
    </location>
</feature>
<evidence type="ECO:0000256" key="6">
    <source>
        <dbReference type="SAM" id="Phobius"/>
    </source>
</evidence>
<organism evidence="7">
    <name type="scientific">bioreactor metagenome</name>
    <dbReference type="NCBI Taxonomy" id="1076179"/>
    <lineage>
        <taxon>unclassified sequences</taxon>
        <taxon>metagenomes</taxon>
        <taxon>ecological metagenomes</taxon>
    </lineage>
</organism>
<evidence type="ECO:0000256" key="2">
    <source>
        <dbReference type="ARBA" id="ARBA00022475"/>
    </source>
</evidence>
<feature type="transmembrane region" description="Helical" evidence="6">
    <location>
        <begin position="57"/>
        <end position="79"/>
    </location>
</feature>
<protein>
    <recommendedName>
        <fullName evidence="8">Branched-chain amino acid transport system / permease component</fullName>
    </recommendedName>
</protein>
<proteinExistence type="predicted"/>
<comment type="caution">
    <text evidence="7">The sequence shown here is derived from an EMBL/GenBank/DDBJ whole genome shotgun (WGS) entry which is preliminary data.</text>
</comment>
<dbReference type="PANTHER" id="PTHR43370">
    <property type="entry name" value="SUGAR ABC TRANSPORTER INTEGRAL MEMBRANE PROTEIN-RELATED"/>
    <property type="match status" value="1"/>
</dbReference>
<feature type="transmembrane region" description="Helical" evidence="6">
    <location>
        <begin position="91"/>
        <end position="114"/>
    </location>
</feature>
<keyword evidence="5 6" id="KW-0472">Membrane</keyword>
<evidence type="ECO:0000256" key="3">
    <source>
        <dbReference type="ARBA" id="ARBA00022692"/>
    </source>
</evidence>
<evidence type="ECO:0008006" key="8">
    <source>
        <dbReference type="Google" id="ProtNLM"/>
    </source>
</evidence>
<keyword evidence="3 6" id="KW-0812">Transmembrane</keyword>
<keyword evidence="4 6" id="KW-1133">Transmembrane helix</keyword>
<dbReference type="EMBL" id="VSSQ01033555">
    <property type="protein sequence ID" value="MPM85190.1"/>
    <property type="molecule type" value="Genomic_DNA"/>
</dbReference>
<name>A0A645D6P3_9ZZZZ</name>
<dbReference type="PANTHER" id="PTHR43370:SF2">
    <property type="entry name" value="ABC TRANSPORTER PERMEASE PROTEIN"/>
    <property type="match status" value="1"/>
</dbReference>
<dbReference type="CDD" id="cd06580">
    <property type="entry name" value="TM_PBP1_transp_TpRbsC_like"/>
    <property type="match status" value="1"/>
</dbReference>
<evidence type="ECO:0000256" key="5">
    <source>
        <dbReference type="ARBA" id="ARBA00023136"/>
    </source>
</evidence>
<dbReference type="AlphaFoldDB" id="A0A645D6P3"/>
<feature type="transmembrane region" description="Helical" evidence="6">
    <location>
        <begin position="134"/>
        <end position="153"/>
    </location>
</feature>
<gene>
    <name evidence="7" type="ORF">SDC9_132268</name>
</gene>
<sequence length="171" mass="19091">MGEILFNQNFLFYVSLVVVALSFFIIFKTQFGLKLRACGEYPRAAETMGVNVKRMRYWAMILCGMMAGLGGTFLSLISLNRFVDNITASRGFIALAIVIFGKWNPYLVLAASLLFGTTDALQLRLQAVGVDVPYHFMLMLPYVLTILVMVVTAKRSQSPAALGQNYEREVL</sequence>
<reference evidence="7" key="1">
    <citation type="submission" date="2019-08" db="EMBL/GenBank/DDBJ databases">
        <authorList>
            <person name="Kucharzyk K."/>
            <person name="Murdoch R.W."/>
            <person name="Higgins S."/>
            <person name="Loffler F."/>
        </authorList>
    </citation>
    <scope>NUCLEOTIDE SEQUENCE</scope>
</reference>
<dbReference type="Pfam" id="PF02653">
    <property type="entry name" value="BPD_transp_2"/>
    <property type="match status" value="1"/>
</dbReference>